<proteinExistence type="predicted"/>
<evidence type="ECO:0000313" key="3">
    <source>
        <dbReference type="Proteomes" id="UP000317646"/>
    </source>
</evidence>
<protein>
    <recommendedName>
        <fullName evidence="4">DoxX family membrane protein</fullName>
    </recommendedName>
</protein>
<dbReference type="PANTHER" id="PTHR36974:SF1">
    <property type="entry name" value="DOXX FAMILY MEMBRANE PROTEIN"/>
    <property type="match status" value="1"/>
</dbReference>
<accession>A0A502GZV9</accession>
<name>A0A502GZV9_9BACT</name>
<dbReference type="RefSeq" id="WP_140466319.1">
    <property type="nucleotide sequence ID" value="NZ_RCYZ01000003.1"/>
</dbReference>
<organism evidence="2 3">
    <name type="scientific">Hymenobacter nivis</name>
    <dbReference type="NCBI Taxonomy" id="1850093"/>
    <lineage>
        <taxon>Bacteria</taxon>
        <taxon>Pseudomonadati</taxon>
        <taxon>Bacteroidota</taxon>
        <taxon>Cytophagia</taxon>
        <taxon>Cytophagales</taxon>
        <taxon>Hymenobacteraceae</taxon>
        <taxon>Hymenobacter</taxon>
    </lineage>
</organism>
<comment type="caution">
    <text evidence="2">The sequence shown here is derived from an EMBL/GenBank/DDBJ whole genome shotgun (WGS) entry which is preliminary data.</text>
</comment>
<feature type="transmembrane region" description="Helical" evidence="1">
    <location>
        <begin position="66"/>
        <end position="84"/>
    </location>
</feature>
<feature type="transmembrane region" description="Helical" evidence="1">
    <location>
        <begin position="129"/>
        <end position="147"/>
    </location>
</feature>
<evidence type="ECO:0008006" key="4">
    <source>
        <dbReference type="Google" id="ProtNLM"/>
    </source>
</evidence>
<keyword evidence="1" id="KW-1133">Transmembrane helix</keyword>
<evidence type="ECO:0000313" key="2">
    <source>
        <dbReference type="EMBL" id="TPG66680.1"/>
    </source>
</evidence>
<sequence>MKPLLVLVVAFGLALGGTRLWLGHVDYAWAGNVAMATMLVFTGIAHVPYARGMAQMLPAWLPAKAAWVYGTGALEVAGGLGLLVPAWRPLAAACLLVFFVAIFPANVISAFKHLDYQRGTRTGPGPAYLWFRVPLQLLFLAWTWYFGLHRAGGLPG</sequence>
<feature type="transmembrane region" description="Helical" evidence="1">
    <location>
        <begin position="90"/>
        <end position="108"/>
    </location>
</feature>
<keyword evidence="3" id="KW-1185">Reference proteome</keyword>
<feature type="transmembrane region" description="Helical" evidence="1">
    <location>
        <begin position="26"/>
        <end position="45"/>
    </location>
</feature>
<dbReference type="Proteomes" id="UP000317646">
    <property type="component" value="Unassembled WGS sequence"/>
</dbReference>
<keyword evidence="1" id="KW-0812">Transmembrane</keyword>
<keyword evidence="1" id="KW-0472">Membrane</keyword>
<dbReference type="AlphaFoldDB" id="A0A502GZV9"/>
<gene>
    <name evidence="2" type="ORF">EAH73_09840</name>
</gene>
<evidence type="ECO:0000256" key="1">
    <source>
        <dbReference type="SAM" id="Phobius"/>
    </source>
</evidence>
<dbReference type="PANTHER" id="PTHR36974">
    <property type="entry name" value="MEMBRANE PROTEIN-RELATED"/>
    <property type="match status" value="1"/>
</dbReference>
<dbReference type="OrthoDB" id="673526at2"/>
<dbReference type="EMBL" id="RCYZ01000003">
    <property type="protein sequence ID" value="TPG66680.1"/>
    <property type="molecule type" value="Genomic_DNA"/>
</dbReference>
<reference evidence="2 3" key="1">
    <citation type="journal article" date="2019" name="Environ. Microbiol.">
        <title>Species interactions and distinct microbial communities in high Arctic permafrost affected cryosols are associated with the CH4 and CO2 gas fluxes.</title>
        <authorList>
            <person name="Altshuler I."/>
            <person name="Hamel J."/>
            <person name="Turney S."/>
            <person name="Magnuson E."/>
            <person name="Levesque R."/>
            <person name="Greer C."/>
            <person name="Whyte L.G."/>
        </authorList>
    </citation>
    <scope>NUCLEOTIDE SEQUENCE [LARGE SCALE GENOMIC DNA]</scope>
    <source>
        <strain evidence="2 3">S9.2P</strain>
    </source>
</reference>